<evidence type="ECO:0008006" key="3">
    <source>
        <dbReference type="Google" id="ProtNLM"/>
    </source>
</evidence>
<evidence type="ECO:0000313" key="1">
    <source>
        <dbReference type="EMBL" id="BAY53909.1"/>
    </source>
</evidence>
<protein>
    <recommendedName>
        <fullName evidence="3">DUF899 domain-containing protein</fullName>
    </recommendedName>
</protein>
<name>A0A1Z4JAV6_LEPBY</name>
<keyword evidence="2" id="KW-1185">Reference proteome</keyword>
<proteinExistence type="predicted"/>
<evidence type="ECO:0000313" key="2">
    <source>
        <dbReference type="Proteomes" id="UP000217895"/>
    </source>
</evidence>
<gene>
    <name evidence="1" type="ORF">NIES2135_07220</name>
</gene>
<dbReference type="AlphaFoldDB" id="A0A1Z4JAV6"/>
<dbReference type="EMBL" id="AP018203">
    <property type="protein sequence ID" value="BAY53909.1"/>
    <property type="molecule type" value="Genomic_DNA"/>
</dbReference>
<dbReference type="Pfam" id="PF05988">
    <property type="entry name" value="DUF899"/>
    <property type="match status" value="1"/>
</dbReference>
<sequence length="242" mass="27837">MVQNTISHPKVVGKDEWLTARKTLLEHEKELTKQRDRINAERRRLPMVKLDKEYAFEGSNGATKLVDLFEGRTQLIIYHFMFAPEWEKGCMGCTGFVHSLGDLSMLNERDTTFALVARAPFPKLEAYKTLKGWTIPWYSSFGSDFNYDFHVTLDETIAPTEYNYRDKAELERLNGPNVIQGESHGLSVFFRLGDDVFHSYSTYARGVESLTDSYSLLDMTPYGRQEDFEDSPPGYPQKPTYG</sequence>
<dbReference type="InterPro" id="IPR010296">
    <property type="entry name" value="DUF899_thioredox"/>
</dbReference>
<organism evidence="1 2">
    <name type="scientific">Leptolyngbya boryana NIES-2135</name>
    <dbReference type="NCBI Taxonomy" id="1973484"/>
    <lineage>
        <taxon>Bacteria</taxon>
        <taxon>Bacillati</taxon>
        <taxon>Cyanobacteriota</taxon>
        <taxon>Cyanophyceae</taxon>
        <taxon>Leptolyngbyales</taxon>
        <taxon>Leptolyngbyaceae</taxon>
        <taxon>Leptolyngbya group</taxon>
        <taxon>Leptolyngbya</taxon>
    </lineage>
</organism>
<accession>A0A1Z4JAV6</accession>
<dbReference type="Proteomes" id="UP000217895">
    <property type="component" value="Chromosome"/>
</dbReference>
<reference evidence="1 2" key="1">
    <citation type="submission" date="2017-06" db="EMBL/GenBank/DDBJ databases">
        <title>Genome sequencing of cyanobaciteial culture collection at National Institute for Environmental Studies (NIES).</title>
        <authorList>
            <person name="Hirose Y."/>
            <person name="Shimura Y."/>
            <person name="Fujisawa T."/>
            <person name="Nakamura Y."/>
            <person name="Kawachi M."/>
        </authorList>
    </citation>
    <scope>NUCLEOTIDE SEQUENCE [LARGE SCALE GENOMIC DNA]</scope>
    <source>
        <strain evidence="1 2">NIES-2135</strain>
    </source>
</reference>